<proteinExistence type="predicted"/>
<accession>H6RGX2</accession>
<evidence type="ECO:0000256" key="1">
    <source>
        <dbReference type="SAM" id="Phobius"/>
    </source>
</evidence>
<reference evidence="2" key="1">
    <citation type="journal article" date="2012" name="Environ. Microbiol.">
        <title>Genomic content of uncultured Bacteroidetes from contrasting oceanic provinces in the North Atlantic Ocean.</title>
        <authorList>
            <person name="Gomez-Pereira P.R."/>
            <person name="Schuler M."/>
            <person name="Fuchs B.M."/>
            <person name="Bennke C."/>
            <person name="Teeling H."/>
            <person name="Waldmann J."/>
            <person name="Richter M."/>
            <person name="Barbe V."/>
            <person name="Bataille E."/>
            <person name="Glockner F.O."/>
            <person name="Amann R."/>
        </authorList>
    </citation>
    <scope>NUCLEOTIDE SEQUENCE</scope>
</reference>
<keyword evidence="1" id="KW-1133">Transmembrane helix</keyword>
<reference evidence="2" key="2">
    <citation type="submission" date="2012-02" db="EMBL/GenBank/DDBJ databases">
        <authorList>
            <person name="Genoscope - CEA"/>
        </authorList>
    </citation>
    <scope>NUCLEOTIDE SEQUENCE</scope>
</reference>
<evidence type="ECO:0000313" key="2">
    <source>
        <dbReference type="EMBL" id="CCG00283.1"/>
    </source>
</evidence>
<dbReference type="AlphaFoldDB" id="H6RGX2"/>
<keyword evidence="1" id="KW-0472">Membrane</keyword>
<feature type="transmembrane region" description="Helical" evidence="1">
    <location>
        <begin position="21"/>
        <end position="41"/>
    </location>
</feature>
<name>H6RGX2_9BACT</name>
<gene>
    <name evidence="2" type="ORF">VIS_S18CQB20024</name>
</gene>
<organism evidence="2">
    <name type="scientific">uncultured Flavobacteriia bacterium</name>
    <dbReference type="NCBI Taxonomy" id="212695"/>
    <lineage>
        <taxon>Bacteria</taxon>
        <taxon>Pseudomonadati</taxon>
        <taxon>Bacteroidota</taxon>
        <taxon>Flavobacteriia</taxon>
        <taxon>environmental samples</taxon>
    </lineage>
</organism>
<dbReference type="EMBL" id="FO117603">
    <property type="protein sequence ID" value="CCG00283.1"/>
    <property type="molecule type" value="Genomic_DNA"/>
</dbReference>
<protein>
    <submittedName>
        <fullName evidence="2">Uncharacterized protein</fullName>
    </submittedName>
</protein>
<sequence length="48" mass="5390">MCRAVLESSENEAMAKGINNGIAYLAFIPYLIVFVLIFFVYQSARNSD</sequence>
<keyword evidence="1" id="KW-0812">Transmembrane</keyword>